<sequence length="123" mass="13822">MGGRLSLVELTYPFGIWGICFPHWDDFSLLSSCWNSITPFSNNVNIVQLLFFSSLPKGDSLFLSEEAHTLSKISGQIKRNGGTHSQQKQCVICFKTPRRDLGNLSKRPLNSSLAENYILKSLK</sequence>
<evidence type="ECO:0000313" key="1">
    <source>
        <dbReference type="EMBL" id="JAA68439.1"/>
    </source>
</evidence>
<protein>
    <submittedName>
        <fullName evidence="1">Uncharacterized protein</fullName>
    </submittedName>
</protein>
<dbReference type="AlphaFoldDB" id="A0A0K8RD73"/>
<reference evidence="1" key="1">
    <citation type="submission" date="2012-12" db="EMBL/GenBank/DDBJ databases">
        <title>Identification and characterization of a phenylalanine ammonia-lyase gene family in Isatis indigotica Fort.</title>
        <authorList>
            <person name="Liu Q."/>
            <person name="Chen J."/>
            <person name="Zhou X."/>
            <person name="Di P."/>
            <person name="Xiao Y."/>
            <person name="Xuan H."/>
            <person name="Zhang L."/>
            <person name="Chen W."/>
        </authorList>
    </citation>
    <scope>NUCLEOTIDE SEQUENCE</scope>
    <source>
        <tissue evidence="1">Salivary gland</tissue>
    </source>
</reference>
<dbReference type="EMBL" id="GADI01005369">
    <property type="protein sequence ID" value="JAA68439.1"/>
    <property type="molecule type" value="mRNA"/>
</dbReference>
<organism evidence="1">
    <name type="scientific">Ixodes ricinus</name>
    <name type="common">Common tick</name>
    <name type="synonym">Acarus ricinus</name>
    <dbReference type="NCBI Taxonomy" id="34613"/>
    <lineage>
        <taxon>Eukaryota</taxon>
        <taxon>Metazoa</taxon>
        <taxon>Ecdysozoa</taxon>
        <taxon>Arthropoda</taxon>
        <taxon>Chelicerata</taxon>
        <taxon>Arachnida</taxon>
        <taxon>Acari</taxon>
        <taxon>Parasitiformes</taxon>
        <taxon>Ixodida</taxon>
        <taxon>Ixodoidea</taxon>
        <taxon>Ixodidae</taxon>
        <taxon>Ixodinae</taxon>
        <taxon>Ixodes</taxon>
    </lineage>
</organism>
<name>A0A0K8RD73_IXORI</name>
<proteinExistence type="evidence at transcript level"/>
<accession>A0A0K8RD73</accession>